<evidence type="ECO:0000256" key="6">
    <source>
        <dbReference type="ARBA" id="ARBA00022771"/>
    </source>
</evidence>
<dbReference type="EC" id="2.3.2.31" evidence="2"/>
<accession>A0A5J4WA23</accession>
<dbReference type="SMART" id="SM00647">
    <property type="entry name" value="IBR"/>
    <property type="match status" value="2"/>
</dbReference>
<dbReference type="InterPro" id="IPR001841">
    <property type="entry name" value="Znf_RING"/>
</dbReference>
<protein>
    <recommendedName>
        <fullName evidence="2">RBR-type E3 ubiquitin transferase</fullName>
        <ecNumber evidence="2">2.3.2.31</ecNumber>
    </recommendedName>
</protein>
<keyword evidence="5" id="KW-0677">Repeat</keyword>
<evidence type="ECO:0000256" key="1">
    <source>
        <dbReference type="ARBA" id="ARBA00001798"/>
    </source>
</evidence>
<evidence type="ECO:0000259" key="12">
    <source>
        <dbReference type="PROSITE" id="PS51873"/>
    </source>
</evidence>
<dbReference type="PANTHER" id="PTHR11685">
    <property type="entry name" value="RBR FAMILY RING FINGER AND IBR DOMAIN-CONTAINING"/>
    <property type="match status" value="1"/>
</dbReference>
<evidence type="ECO:0000313" key="14">
    <source>
        <dbReference type="Proteomes" id="UP000324800"/>
    </source>
</evidence>
<feature type="domain" description="RING-type" evidence="12">
    <location>
        <begin position="132"/>
        <end position="349"/>
    </location>
</feature>
<name>A0A5J4WA23_9EUKA</name>
<feature type="region of interest" description="Disordered" evidence="10">
    <location>
        <begin position="505"/>
        <end position="525"/>
    </location>
</feature>
<evidence type="ECO:0000256" key="10">
    <source>
        <dbReference type="SAM" id="MobiDB-lite"/>
    </source>
</evidence>
<reference evidence="13 14" key="1">
    <citation type="submission" date="2019-03" db="EMBL/GenBank/DDBJ databases">
        <title>Single cell metagenomics reveals metabolic interactions within the superorganism composed of flagellate Streblomastix strix and complex community of Bacteroidetes bacteria on its surface.</title>
        <authorList>
            <person name="Treitli S.C."/>
            <person name="Kolisko M."/>
            <person name="Husnik F."/>
            <person name="Keeling P."/>
            <person name="Hampl V."/>
        </authorList>
    </citation>
    <scope>NUCLEOTIDE SEQUENCE [LARGE SCALE GENOMIC DNA]</scope>
    <source>
        <strain evidence="13">ST1C</strain>
    </source>
</reference>
<keyword evidence="7" id="KW-0833">Ubl conjugation pathway</keyword>
<dbReference type="Gene3D" id="3.30.40.10">
    <property type="entry name" value="Zinc/RING finger domain, C3HC4 (zinc finger)"/>
    <property type="match status" value="1"/>
</dbReference>
<dbReference type="GO" id="GO:0016567">
    <property type="term" value="P:protein ubiquitination"/>
    <property type="evidence" value="ECO:0007669"/>
    <property type="project" value="InterPro"/>
</dbReference>
<keyword evidence="6 9" id="KW-0863">Zinc-finger</keyword>
<evidence type="ECO:0000256" key="8">
    <source>
        <dbReference type="ARBA" id="ARBA00022833"/>
    </source>
</evidence>
<dbReference type="InterPro" id="IPR002867">
    <property type="entry name" value="IBR_dom"/>
</dbReference>
<dbReference type="PROSITE" id="PS51873">
    <property type="entry name" value="TRIAD"/>
    <property type="match status" value="1"/>
</dbReference>
<evidence type="ECO:0000256" key="4">
    <source>
        <dbReference type="ARBA" id="ARBA00022723"/>
    </source>
</evidence>
<dbReference type="SUPFAM" id="SSF57850">
    <property type="entry name" value="RING/U-box"/>
    <property type="match status" value="3"/>
</dbReference>
<evidence type="ECO:0000259" key="11">
    <source>
        <dbReference type="PROSITE" id="PS50089"/>
    </source>
</evidence>
<evidence type="ECO:0000256" key="2">
    <source>
        <dbReference type="ARBA" id="ARBA00012251"/>
    </source>
</evidence>
<dbReference type="GO" id="GO:0008270">
    <property type="term" value="F:zinc ion binding"/>
    <property type="evidence" value="ECO:0007669"/>
    <property type="project" value="UniProtKB-KW"/>
</dbReference>
<evidence type="ECO:0000256" key="3">
    <source>
        <dbReference type="ARBA" id="ARBA00022679"/>
    </source>
</evidence>
<feature type="compositionally biased region" description="Basic and acidic residues" evidence="10">
    <location>
        <begin position="1"/>
        <end position="12"/>
    </location>
</feature>
<feature type="compositionally biased region" description="Acidic residues" evidence="10">
    <location>
        <begin position="13"/>
        <end position="34"/>
    </location>
</feature>
<evidence type="ECO:0000256" key="5">
    <source>
        <dbReference type="ARBA" id="ARBA00022737"/>
    </source>
</evidence>
<feature type="region of interest" description="Disordered" evidence="10">
    <location>
        <begin position="1"/>
        <end position="34"/>
    </location>
</feature>
<dbReference type="PROSITE" id="PS50089">
    <property type="entry name" value="ZF_RING_2"/>
    <property type="match status" value="1"/>
</dbReference>
<dbReference type="Gene3D" id="1.20.120.1750">
    <property type="match status" value="1"/>
</dbReference>
<dbReference type="Pfam" id="PF01485">
    <property type="entry name" value="IBR"/>
    <property type="match status" value="1"/>
</dbReference>
<feature type="domain" description="RING-type" evidence="11">
    <location>
        <begin position="136"/>
        <end position="182"/>
    </location>
</feature>
<keyword evidence="4" id="KW-0479">Metal-binding</keyword>
<keyword evidence="3" id="KW-0808">Transferase</keyword>
<dbReference type="Proteomes" id="UP000324800">
    <property type="component" value="Unassembled WGS sequence"/>
</dbReference>
<dbReference type="InterPro" id="IPR044066">
    <property type="entry name" value="TRIAD_supradom"/>
</dbReference>
<dbReference type="AlphaFoldDB" id="A0A5J4WA23"/>
<sequence>MEKDEPTSKSKQEEDDEWEYEEEEEEEEDYDDVNDDTGLFAAIKESEPFTFVKRTELQKDIDKKINEISTTYCLSTDEATLLLIQYKWKTDKFVNAYLDSPDACLMTVGINKSIKQHKKKKHHHHSDQSPDSEQLCPICFCPIEPDEEAVLPCGHRFGLDCVQLHINTLFMDGSASITIGCPEKGCNGKIFPSMIRQVLASYIPAESGGNERSLIGLRAVEQYNVFIQDNYIESQRSKLCFCPNPRCAYVAKCEDLLRHDVRCICGQSYCFNCARDSHVPTTCEMMDKWEKMTKSESENFLWIQANTKKCPFCGKSIEKNGGQCKKAFCWVCLKDWATHPDHFKCNTPPEARPSDKEASKAKEELDYNQFYFERVDEQKKALKFAVKQLNESMDKMKEYKKLNKCDDSTTEFIRECALTLVRCREFILHSYILAFSIPKCPAKYLFEMQQGDLLASTEELCRIQEGKIELLDRMQMMHFSTLSQHHLDNLIKFFATEALGLVRDNETQPKSKQQTQPLKAQKKKK</sequence>
<dbReference type="InterPro" id="IPR013083">
    <property type="entry name" value="Znf_RING/FYVE/PHD"/>
</dbReference>
<dbReference type="GO" id="GO:0061630">
    <property type="term" value="F:ubiquitin protein ligase activity"/>
    <property type="evidence" value="ECO:0007669"/>
    <property type="project" value="UniProtKB-EC"/>
</dbReference>
<comment type="caution">
    <text evidence="13">The sequence shown here is derived from an EMBL/GenBank/DDBJ whole genome shotgun (WGS) entry which is preliminary data.</text>
</comment>
<comment type="catalytic activity">
    <reaction evidence="1">
        <text>[E2 ubiquitin-conjugating enzyme]-S-ubiquitinyl-L-cysteine + [acceptor protein]-L-lysine = [E2 ubiquitin-conjugating enzyme]-L-cysteine + [acceptor protein]-N(6)-ubiquitinyl-L-lysine.</text>
        <dbReference type="EC" id="2.3.2.31"/>
    </reaction>
</comment>
<evidence type="ECO:0000256" key="7">
    <source>
        <dbReference type="ARBA" id="ARBA00022786"/>
    </source>
</evidence>
<evidence type="ECO:0000313" key="13">
    <source>
        <dbReference type="EMBL" id="KAA6391727.1"/>
    </source>
</evidence>
<evidence type="ECO:0000256" key="9">
    <source>
        <dbReference type="PROSITE-ProRule" id="PRU00175"/>
    </source>
</evidence>
<gene>
    <name evidence="13" type="ORF">EZS28_012747</name>
</gene>
<keyword evidence="8" id="KW-0862">Zinc</keyword>
<dbReference type="InterPro" id="IPR031127">
    <property type="entry name" value="E3_UB_ligase_RBR"/>
</dbReference>
<dbReference type="EMBL" id="SNRW01002781">
    <property type="protein sequence ID" value="KAA6391727.1"/>
    <property type="molecule type" value="Genomic_DNA"/>
</dbReference>
<organism evidence="13 14">
    <name type="scientific">Streblomastix strix</name>
    <dbReference type="NCBI Taxonomy" id="222440"/>
    <lineage>
        <taxon>Eukaryota</taxon>
        <taxon>Metamonada</taxon>
        <taxon>Preaxostyla</taxon>
        <taxon>Oxymonadida</taxon>
        <taxon>Streblomastigidae</taxon>
        <taxon>Streblomastix</taxon>
    </lineage>
</organism>
<proteinExistence type="predicted"/>
<dbReference type="OrthoDB" id="10009520at2759"/>